<dbReference type="InterPro" id="IPR024078">
    <property type="entry name" value="LmbE-like_dom_sf"/>
</dbReference>
<feature type="compositionally biased region" description="Basic residues" evidence="1">
    <location>
        <begin position="1"/>
        <end position="11"/>
    </location>
</feature>
<dbReference type="Pfam" id="PF02585">
    <property type="entry name" value="PIG-L"/>
    <property type="match status" value="1"/>
</dbReference>
<feature type="region of interest" description="Disordered" evidence="1">
    <location>
        <begin position="1"/>
        <end position="32"/>
    </location>
</feature>
<dbReference type="InterPro" id="IPR003737">
    <property type="entry name" value="GlcNAc_PI_deacetylase-related"/>
</dbReference>
<dbReference type="EMBL" id="PNYB01000031">
    <property type="protein sequence ID" value="PMS17135.1"/>
    <property type="molecule type" value="Genomic_DNA"/>
</dbReference>
<sequence length="306" mass="33971">MASRSSRRPRRDSRSSCGRPLASPSEWPGRSCPKSCVATCRFRSSDGSASALASSLRRRRDMQAPLPSFSLDVAPCFVVSPHLDDAVFSCGMLLASRPGSVVCTVFCGIPQPPMRTPWDQSAGHSDSTQAMRSRIVEDEQALALLGARAVRLPFFDSQYEATPSSAEVAQALATAWRQNGRLPVVAPLGLHHSDHVLVADACRLLAHEQRLPDMILYEESPYRTIPAVARRRYEALNRQGYRFALLSESQANDPSMRRAGAANAKWRAVHAYRSQLRAFNDAHPHDLTEPERYVRLAIDRARPPRR</sequence>
<gene>
    <name evidence="2" type="ORF">C0Z19_24815</name>
</gene>
<comment type="caution">
    <text evidence="2">The sequence shown here is derived from an EMBL/GenBank/DDBJ whole genome shotgun (WGS) entry which is preliminary data.</text>
</comment>
<name>A0A2N7VJ00_9BURK</name>
<organism evidence="2 3">
    <name type="scientific">Trinickia soli</name>
    <dbReference type="NCBI Taxonomy" id="380675"/>
    <lineage>
        <taxon>Bacteria</taxon>
        <taxon>Pseudomonadati</taxon>
        <taxon>Pseudomonadota</taxon>
        <taxon>Betaproteobacteria</taxon>
        <taxon>Burkholderiales</taxon>
        <taxon>Burkholderiaceae</taxon>
        <taxon>Trinickia</taxon>
    </lineage>
</organism>
<evidence type="ECO:0000313" key="2">
    <source>
        <dbReference type="EMBL" id="PMS17135.1"/>
    </source>
</evidence>
<dbReference type="SUPFAM" id="SSF102588">
    <property type="entry name" value="LmbE-like"/>
    <property type="match status" value="1"/>
</dbReference>
<reference evidence="2 3" key="1">
    <citation type="submission" date="2018-01" db="EMBL/GenBank/DDBJ databases">
        <title>Whole genome analyses suggest that Burkholderia sensu lato contains two further novel genera in the rhizoxinica-symbiotica group Mycetohabitans gen. nov., and Trinickia gen. nov.: implications for the evolution of diazotrophy and nodulation in the Burkholderiaceae.</title>
        <authorList>
            <person name="Estrada-de los Santos P."/>
            <person name="Palmer M."/>
            <person name="Chavez-Ramirez B."/>
            <person name="Beukes C."/>
            <person name="Steenkamp E.T."/>
            <person name="Hirsch A.M."/>
            <person name="Manyaka P."/>
            <person name="Maluk M."/>
            <person name="Lafos M."/>
            <person name="Crook M."/>
            <person name="Gross E."/>
            <person name="Simon M.F."/>
            <person name="Bueno dos Reis Junior F."/>
            <person name="Poole P.S."/>
            <person name="Venter S.N."/>
            <person name="James E.K."/>
        </authorList>
    </citation>
    <scope>NUCLEOTIDE SEQUENCE [LARGE SCALE GENOMIC DNA]</scope>
    <source>
        <strain evidence="2 3">GP25-8</strain>
    </source>
</reference>
<dbReference type="Gene3D" id="3.40.50.10320">
    <property type="entry name" value="LmbE-like"/>
    <property type="match status" value="1"/>
</dbReference>
<proteinExistence type="predicted"/>
<dbReference type="AlphaFoldDB" id="A0A2N7VJ00"/>
<protein>
    <submittedName>
        <fullName evidence="2">GlcNAc-PI de-N-acetylase</fullName>
    </submittedName>
</protein>
<keyword evidence="3" id="KW-1185">Reference proteome</keyword>
<evidence type="ECO:0000313" key="3">
    <source>
        <dbReference type="Proteomes" id="UP000235347"/>
    </source>
</evidence>
<evidence type="ECO:0000256" key="1">
    <source>
        <dbReference type="SAM" id="MobiDB-lite"/>
    </source>
</evidence>
<dbReference type="Proteomes" id="UP000235347">
    <property type="component" value="Unassembled WGS sequence"/>
</dbReference>
<accession>A0A2N7VJ00</accession>